<name>A0A2P6N2L4_9EUKA</name>
<evidence type="ECO:0000256" key="2">
    <source>
        <dbReference type="SAM" id="Phobius"/>
    </source>
</evidence>
<feature type="transmembrane region" description="Helical" evidence="2">
    <location>
        <begin position="333"/>
        <end position="352"/>
    </location>
</feature>
<dbReference type="InterPro" id="IPR006073">
    <property type="entry name" value="GTP-bd"/>
</dbReference>
<feature type="region of interest" description="Disordered" evidence="1">
    <location>
        <begin position="1"/>
        <end position="32"/>
    </location>
</feature>
<evidence type="ECO:0000256" key="1">
    <source>
        <dbReference type="SAM" id="MobiDB-lite"/>
    </source>
</evidence>
<feature type="compositionally biased region" description="Polar residues" evidence="1">
    <location>
        <begin position="1"/>
        <end position="16"/>
    </location>
</feature>
<feature type="transmembrane region" description="Helical" evidence="2">
    <location>
        <begin position="412"/>
        <end position="434"/>
    </location>
</feature>
<gene>
    <name evidence="4" type="ORF">PROFUN_13987</name>
</gene>
<evidence type="ECO:0000313" key="5">
    <source>
        <dbReference type="Proteomes" id="UP000241769"/>
    </source>
</evidence>
<dbReference type="InterPro" id="IPR027417">
    <property type="entry name" value="P-loop_NTPase"/>
</dbReference>
<sequence>MGNQQTKAPQEPTDATNIDPEIDLESKESTTESNELINDLERCRMVHHDIGRLLKEHKEKIHQKYPKFWPAISILFDHLSEFSEDLEDDRAVNIAVVGYPFEGKTHVINALANGGQAPTDREGAVGTKEMSWYTMSAANLCVLDTVGDAMQVQILFLLSLTAIQDKTMRNQLKGQLKEKKADIIMVVISPSTVVLRDSMRSLSATVKEMRSFIQKEFNFEAPVLVAFNKLDLFHNWKRSNFQGTWADYSEFLEQNYYSIVEVHTMLEDRFPLYQELSRKDKVLVLTSCESYTTGDHFGIRQLNENIDMKLYRKIINNRLLTYESFRLSTANKIIAAFSSAAGAVGAVPIPGLDVVATYYITDMMIQMLSCLAVDPTRSAEKYKKSSRLVLGILTALRTIGVVAAIPLELTGIALPIGMALGAASAGGVTGALGWHAYRFFTDPHTAELVFDPTEDAQPIVMDGASSGDANMMERPMRKQLKATYGLILSPVFIEWVIAFG</sequence>
<dbReference type="AlphaFoldDB" id="A0A2P6N2L4"/>
<comment type="caution">
    <text evidence="4">The sequence shown here is derived from an EMBL/GenBank/DDBJ whole genome shotgun (WGS) entry which is preliminary data.</text>
</comment>
<dbReference type="Pfam" id="PF01926">
    <property type="entry name" value="MMR_HSR1"/>
    <property type="match status" value="1"/>
</dbReference>
<keyword evidence="2" id="KW-1133">Transmembrane helix</keyword>
<proteinExistence type="predicted"/>
<keyword evidence="2" id="KW-0472">Membrane</keyword>
<evidence type="ECO:0000313" key="4">
    <source>
        <dbReference type="EMBL" id="PRP78196.1"/>
    </source>
</evidence>
<feature type="domain" description="G" evidence="3">
    <location>
        <begin position="93"/>
        <end position="229"/>
    </location>
</feature>
<evidence type="ECO:0000259" key="3">
    <source>
        <dbReference type="Pfam" id="PF01926"/>
    </source>
</evidence>
<dbReference type="InParanoid" id="A0A2P6N2L4"/>
<feature type="transmembrane region" description="Helical" evidence="2">
    <location>
        <begin position="482"/>
        <end position="499"/>
    </location>
</feature>
<dbReference type="SUPFAM" id="SSF52540">
    <property type="entry name" value="P-loop containing nucleoside triphosphate hydrolases"/>
    <property type="match status" value="1"/>
</dbReference>
<dbReference type="EMBL" id="MDYQ01000236">
    <property type="protein sequence ID" value="PRP78196.1"/>
    <property type="molecule type" value="Genomic_DNA"/>
</dbReference>
<keyword evidence="5" id="KW-1185">Reference proteome</keyword>
<accession>A0A2P6N2L4</accession>
<dbReference type="Proteomes" id="UP000241769">
    <property type="component" value="Unassembled WGS sequence"/>
</dbReference>
<reference evidence="4 5" key="1">
    <citation type="journal article" date="2018" name="Genome Biol. Evol.">
        <title>Multiple Roots of Fruiting Body Formation in Amoebozoa.</title>
        <authorList>
            <person name="Hillmann F."/>
            <person name="Forbes G."/>
            <person name="Novohradska S."/>
            <person name="Ferling I."/>
            <person name="Riege K."/>
            <person name="Groth M."/>
            <person name="Westermann M."/>
            <person name="Marz M."/>
            <person name="Spaller T."/>
            <person name="Winckler T."/>
            <person name="Schaap P."/>
            <person name="Glockner G."/>
        </authorList>
    </citation>
    <scope>NUCLEOTIDE SEQUENCE [LARGE SCALE GENOMIC DNA]</scope>
    <source>
        <strain evidence="4 5">Jena</strain>
    </source>
</reference>
<keyword evidence="2" id="KW-0812">Transmembrane</keyword>
<organism evidence="4 5">
    <name type="scientific">Planoprotostelium fungivorum</name>
    <dbReference type="NCBI Taxonomy" id="1890364"/>
    <lineage>
        <taxon>Eukaryota</taxon>
        <taxon>Amoebozoa</taxon>
        <taxon>Evosea</taxon>
        <taxon>Variosea</taxon>
        <taxon>Cavosteliida</taxon>
        <taxon>Cavosteliaceae</taxon>
        <taxon>Planoprotostelium</taxon>
    </lineage>
</organism>
<dbReference type="GO" id="GO:0005525">
    <property type="term" value="F:GTP binding"/>
    <property type="evidence" value="ECO:0007669"/>
    <property type="project" value="InterPro"/>
</dbReference>
<protein>
    <recommendedName>
        <fullName evidence="3">G domain-containing protein</fullName>
    </recommendedName>
</protein>
<feature type="transmembrane region" description="Helical" evidence="2">
    <location>
        <begin position="388"/>
        <end position="406"/>
    </location>
</feature>
<dbReference type="Gene3D" id="3.40.50.300">
    <property type="entry name" value="P-loop containing nucleotide triphosphate hydrolases"/>
    <property type="match status" value="1"/>
</dbReference>